<dbReference type="UniPathway" id="UPA00041">
    <property type="reaction ID" value="UER00436"/>
</dbReference>
<evidence type="ECO:0000313" key="12">
    <source>
        <dbReference type="EMBL" id="TDQ51114.1"/>
    </source>
</evidence>
<dbReference type="InterPro" id="IPR004515">
    <property type="entry name" value="Phosphoheptose_Isoase"/>
</dbReference>
<evidence type="ECO:0000256" key="2">
    <source>
        <dbReference type="ARBA" id="ARBA00003172"/>
    </source>
</evidence>
<evidence type="ECO:0000256" key="1">
    <source>
        <dbReference type="ARBA" id="ARBA00000348"/>
    </source>
</evidence>
<evidence type="ECO:0000256" key="8">
    <source>
        <dbReference type="ARBA" id="ARBA00023235"/>
    </source>
</evidence>
<feature type="binding site" evidence="10">
    <location>
        <position position="174"/>
    </location>
    <ligand>
        <name>substrate</name>
    </ligand>
</feature>
<dbReference type="GO" id="GO:0005975">
    <property type="term" value="P:carbohydrate metabolic process"/>
    <property type="evidence" value="ECO:0007669"/>
    <property type="project" value="UniProtKB-UniRule"/>
</dbReference>
<feature type="binding site" evidence="10">
    <location>
        <position position="67"/>
    </location>
    <ligand>
        <name>substrate</name>
    </ligand>
</feature>
<dbReference type="GO" id="GO:0005737">
    <property type="term" value="C:cytoplasm"/>
    <property type="evidence" value="ECO:0007669"/>
    <property type="project" value="UniProtKB-SubCell"/>
</dbReference>
<protein>
    <recommendedName>
        <fullName evidence="10">Phosphoheptose isomerase</fullName>
        <ecNumber evidence="10">5.3.1.28</ecNumber>
    </recommendedName>
    <alternativeName>
        <fullName evidence="10">Sedoheptulose 7-phosphate isomerase</fullName>
    </alternativeName>
</protein>
<reference evidence="12 13" key="1">
    <citation type="submission" date="2019-03" db="EMBL/GenBank/DDBJ databases">
        <title>Genomic Encyclopedia of Type Strains, Phase IV (KMG-IV): sequencing the most valuable type-strain genomes for metagenomic binning, comparative biology and taxonomic classification.</title>
        <authorList>
            <person name="Goeker M."/>
        </authorList>
    </citation>
    <scope>NUCLEOTIDE SEQUENCE [LARGE SCALE GENOMIC DNA]</scope>
    <source>
        <strain evidence="12 13">DSM 103792</strain>
    </source>
</reference>
<dbReference type="OrthoDB" id="9810929at2"/>
<feature type="binding site" evidence="10">
    <location>
        <position position="67"/>
    </location>
    <ligand>
        <name>Zn(2+)</name>
        <dbReference type="ChEBI" id="CHEBI:29105"/>
    </ligand>
</feature>
<dbReference type="EC" id="5.3.1.28" evidence="10"/>
<dbReference type="PANTHER" id="PTHR30390">
    <property type="entry name" value="SEDOHEPTULOSE 7-PHOSPHATE ISOMERASE / DNAA INITIATOR-ASSOCIATING FACTOR FOR REPLICATION INITIATION"/>
    <property type="match status" value="1"/>
</dbReference>
<evidence type="ECO:0000256" key="7">
    <source>
        <dbReference type="ARBA" id="ARBA00022833"/>
    </source>
</evidence>
<feature type="binding site" evidence="10">
    <location>
        <begin position="96"/>
        <end position="97"/>
    </location>
    <ligand>
        <name>substrate</name>
    </ligand>
</feature>
<evidence type="ECO:0000259" key="11">
    <source>
        <dbReference type="PROSITE" id="PS51464"/>
    </source>
</evidence>
<keyword evidence="9 10" id="KW-0119">Carbohydrate metabolism</keyword>
<dbReference type="RefSeq" id="WP_133586969.1">
    <property type="nucleotide sequence ID" value="NZ_CP037953.1"/>
</dbReference>
<dbReference type="PROSITE" id="PS51464">
    <property type="entry name" value="SIS"/>
    <property type="match status" value="1"/>
</dbReference>
<evidence type="ECO:0000256" key="10">
    <source>
        <dbReference type="HAMAP-Rule" id="MF_00067"/>
    </source>
</evidence>
<feature type="binding site" evidence="10">
    <location>
        <begin position="122"/>
        <end position="124"/>
    </location>
    <ligand>
        <name>substrate</name>
    </ligand>
</feature>
<evidence type="ECO:0000256" key="9">
    <source>
        <dbReference type="ARBA" id="ARBA00023277"/>
    </source>
</evidence>
<comment type="miscellaneous">
    <text evidence="10">The reaction produces a racemic mixture of D-glycero-alpha-D-manno-heptose 7-phosphate and D-glycero-beta-D-manno-heptose 7-phosphate.</text>
</comment>
<dbReference type="PANTHER" id="PTHR30390:SF6">
    <property type="entry name" value="DNAA INITIATOR-ASSOCIATING PROTEIN DIAA"/>
    <property type="match status" value="1"/>
</dbReference>
<sequence>MLNYKSLLSQNVQDSIHAKKSILEDSTLLDNFNAATECLVECYKRGGRLYIAGNGGSAADSQHLAAEFVSKLARDRNPLPSEALTTDSSILTAIGNDYGYQYVFSRQLQAKLQPNDVFLAITTSGMSQNIVEALNVCKEKNVKSILLTGRDGGRCAEIADFNLIVPGTKTSTIQELHIVLAHTMCEAVETKMFFENT</sequence>
<keyword evidence="5 10" id="KW-0963">Cytoplasm</keyword>
<evidence type="ECO:0000256" key="3">
    <source>
        <dbReference type="ARBA" id="ARBA00004496"/>
    </source>
</evidence>
<dbReference type="AlphaFoldDB" id="A0A4R6V4N3"/>
<keyword evidence="7 10" id="KW-0862">Zinc</keyword>
<dbReference type="Pfam" id="PF13580">
    <property type="entry name" value="SIS_2"/>
    <property type="match status" value="1"/>
</dbReference>
<dbReference type="CDD" id="cd05006">
    <property type="entry name" value="SIS_GmhA"/>
    <property type="match status" value="1"/>
</dbReference>
<comment type="function">
    <text evidence="2 10">Catalyzes the isomerization of sedoheptulose 7-phosphate in D-glycero-D-manno-heptose 7-phosphate.</text>
</comment>
<dbReference type="InterPro" id="IPR046348">
    <property type="entry name" value="SIS_dom_sf"/>
</dbReference>
<evidence type="ECO:0000256" key="6">
    <source>
        <dbReference type="ARBA" id="ARBA00022723"/>
    </source>
</evidence>
<name>A0A4R6V4N3_9GAMM</name>
<dbReference type="Gene3D" id="3.40.50.10490">
    <property type="entry name" value="Glucose-6-phosphate isomerase like protein, domain 1"/>
    <property type="match status" value="1"/>
</dbReference>
<comment type="subcellular location">
    <subcellularLocation>
        <location evidence="3 10">Cytoplasm</location>
    </subcellularLocation>
</comment>
<feature type="binding site" evidence="10">
    <location>
        <position position="182"/>
    </location>
    <ligand>
        <name>Zn(2+)</name>
        <dbReference type="ChEBI" id="CHEBI:29105"/>
    </ligand>
</feature>
<dbReference type="EMBL" id="SNYM01000001">
    <property type="protein sequence ID" value="TDQ51114.1"/>
    <property type="molecule type" value="Genomic_DNA"/>
</dbReference>
<proteinExistence type="inferred from homology"/>
<keyword evidence="6 10" id="KW-0479">Metal-binding</keyword>
<feature type="domain" description="SIS" evidence="11">
    <location>
        <begin position="39"/>
        <end position="197"/>
    </location>
</feature>
<evidence type="ECO:0000313" key="13">
    <source>
        <dbReference type="Proteomes" id="UP000295375"/>
    </source>
</evidence>
<gene>
    <name evidence="10" type="primary">gmhA</name>
    <name evidence="12" type="ORF">EV696_10183</name>
</gene>
<dbReference type="InterPro" id="IPR050099">
    <property type="entry name" value="SIS_GmhA/DiaA_subfam"/>
</dbReference>
<comment type="caution">
    <text evidence="12">The sequence shown here is derived from an EMBL/GenBank/DDBJ whole genome shotgun (WGS) entry which is preliminary data.</text>
</comment>
<evidence type="ECO:0000256" key="5">
    <source>
        <dbReference type="ARBA" id="ARBA00022490"/>
    </source>
</evidence>
<organism evidence="12 13">
    <name type="scientific">Permianibacter aggregans</name>
    <dbReference type="NCBI Taxonomy" id="1510150"/>
    <lineage>
        <taxon>Bacteria</taxon>
        <taxon>Pseudomonadati</taxon>
        <taxon>Pseudomonadota</taxon>
        <taxon>Gammaproteobacteria</taxon>
        <taxon>Pseudomonadales</taxon>
        <taxon>Pseudomonadaceae</taxon>
        <taxon>Permianibacter</taxon>
    </lineage>
</organism>
<dbReference type="GO" id="GO:0008270">
    <property type="term" value="F:zinc ion binding"/>
    <property type="evidence" value="ECO:0007669"/>
    <property type="project" value="UniProtKB-UniRule"/>
</dbReference>
<comment type="cofactor">
    <cofactor evidence="10">
        <name>Zn(2+)</name>
        <dbReference type="ChEBI" id="CHEBI:29105"/>
    </cofactor>
    <text evidence="10">Binds 1 zinc ion per subunit.</text>
</comment>
<comment type="catalytic activity">
    <reaction evidence="1 10">
        <text>2 D-sedoheptulose 7-phosphate = D-glycero-alpha-D-manno-heptose 7-phosphate + D-glycero-beta-D-manno-heptose 7-phosphate</text>
        <dbReference type="Rhea" id="RHEA:27489"/>
        <dbReference type="ChEBI" id="CHEBI:57483"/>
        <dbReference type="ChEBI" id="CHEBI:60203"/>
        <dbReference type="ChEBI" id="CHEBI:60204"/>
        <dbReference type="EC" id="5.3.1.28"/>
    </reaction>
</comment>
<dbReference type="HAMAP" id="MF_00067">
    <property type="entry name" value="GmhA"/>
    <property type="match status" value="1"/>
</dbReference>
<feature type="binding site" evidence="10">
    <location>
        <position position="174"/>
    </location>
    <ligand>
        <name>Zn(2+)</name>
        <dbReference type="ChEBI" id="CHEBI:29105"/>
    </ligand>
</feature>
<keyword evidence="13" id="KW-1185">Reference proteome</keyword>
<dbReference type="GO" id="GO:0008968">
    <property type="term" value="F:D-sedoheptulose 7-phosphate isomerase activity"/>
    <property type="evidence" value="ECO:0007669"/>
    <property type="project" value="UniProtKB-UniRule"/>
</dbReference>
<comment type="pathway">
    <text evidence="10">Carbohydrate biosynthesis; D-glycero-D-manno-heptose 7-phosphate biosynthesis; D-glycero-alpha-D-manno-heptose 7-phosphate and D-glycero-beta-D-manno-heptose 7-phosphate from sedoheptulose 7-phosphate: step 1/1.</text>
</comment>
<accession>A0A4R6V4N3</accession>
<keyword evidence="8 10" id="KW-0413">Isomerase</keyword>
<feature type="binding site" evidence="10">
    <location>
        <begin position="54"/>
        <end position="56"/>
    </location>
    <ligand>
        <name>substrate</name>
    </ligand>
</feature>
<dbReference type="GO" id="GO:2001061">
    <property type="term" value="P:D-glycero-D-manno-heptose 7-phosphate biosynthetic process"/>
    <property type="evidence" value="ECO:0007669"/>
    <property type="project" value="UniProtKB-UniPathway"/>
</dbReference>
<comment type="similarity">
    <text evidence="4 10">Belongs to the SIS family. GmhA subfamily.</text>
</comment>
<dbReference type="GO" id="GO:0097367">
    <property type="term" value="F:carbohydrate derivative binding"/>
    <property type="evidence" value="ECO:0007669"/>
    <property type="project" value="InterPro"/>
</dbReference>
<dbReference type="Proteomes" id="UP000295375">
    <property type="component" value="Unassembled WGS sequence"/>
</dbReference>
<dbReference type="InterPro" id="IPR001347">
    <property type="entry name" value="SIS_dom"/>
</dbReference>
<evidence type="ECO:0000256" key="4">
    <source>
        <dbReference type="ARBA" id="ARBA00009894"/>
    </source>
</evidence>
<feature type="binding site" evidence="10">
    <location>
        <position position="63"/>
    </location>
    <ligand>
        <name>Zn(2+)</name>
        <dbReference type="ChEBI" id="CHEBI:29105"/>
    </ligand>
</feature>
<dbReference type="InterPro" id="IPR035461">
    <property type="entry name" value="GmhA/DiaA"/>
</dbReference>
<feature type="binding site" evidence="10">
    <location>
        <position position="127"/>
    </location>
    <ligand>
        <name>substrate</name>
    </ligand>
</feature>
<comment type="subunit">
    <text evidence="10">Homotetramer.</text>
</comment>
<dbReference type="SUPFAM" id="SSF53697">
    <property type="entry name" value="SIS domain"/>
    <property type="match status" value="1"/>
</dbReference>